<evidence type="ECO:0000256" key="7">
    <source>
        <dbReference type="ARBA" id="ARBA00023277"/>
    </source>
</evidence>
<comment type="catalytic activity">
    <reaction evidence="1 10">
        <text>Endohydrolysis of beta-(1-&gt;4)-linkages between D-glucosamine residues in a partly acetylated chitosan.</text>
        <dbReference type="EC" id="3.2.1.132"/>
    </reaction>
</comment>
<comment type="similarity">
    <text evidence="3 10">Belongs to the glycosyl hydrolase 75 family.</text>
</comment>
<dbReference type="PANTHER" id="PTHR42061:SF9">
    <property type="entry name" value="ENDO-CHITOSANASE"/>
    <property type="match status" value="1"/>
</dbReference>
<accession>A0A0A2J0J6</accession>
<dbReference type="EMBL" id="JQFZ01000047">
    <property type="protein sequence ID" value="KGO61313.1"/>
    <property type="molecule type" value="Genomic_DNA"/>
</dbReference>
<keyword evidence="12" id="KW-1185">Reference proteome</keyword>
<evidence type="ECO:0000313" key="11">
    <source>
        <dbReference type="EMBL" id="KGO61313.1"/>
    </source>
</evidence>
<dbReference type="GO" id="GO:0005576">
    <property type="term" value="C:extracellular region"/>
    <property type="evidence" value="ECO:0007669"/>
    <property type="project" value="UniProtKB-SubCell"/>
</dbReference>
<gene>
    <name evidence="11" type="ORF">PEX2_081710</name>
</gene>
<protein>
    <recommendedName>
        <fullName evidence="10">Endo-chitosanase</fullName>
        <ecNumber evidence="10">3.2.1.132</ecNumber>
    </recommendedName>
</protein>
<dbReference type="Proteomes" id="UP000030143">
    <property type="component" value="Unassembled WGS sequence"/>
</dbReference>
<keyword evidence="5 10" id="KW-0732">Signal</keyword>
<dbReference type="VEuPathDB" id="FungiDB:PEXP_040400"/>
<evidence type="ECO:0000256" key="1">
    <source>
        <dbReference type="ARBA" id="ARBA00000405"/>
    </source>
</evidence>
<dbReference type="InterPro" id="IPR009939">
    <property type="entry name" value="Chitosanase_fungal"/>
</dbReference>
<evidence type="ECO:0000256" key="8">
    <source>
        <dbReference type="ARBA" id="ARBA00023295"/>
    </source>
</evidence>
<dbReference type="EC" id="3.2.1.132" evidence="10"/>
<dbReference type="Pfam" id="PF07335">
    <property type="entry name" value="Glyco_hydro_75"/>
    <property type="match status" value="1"/>
</dbReference>
<dbReference type="RefSeq" id="XP_016602189.1">
    <property type="nucleotide sequence ID" value="XM_016745441.1"/>
</dbReference>
<comment type="function">
    <text evidence="10">Chitosanase catalyzing the endo-type cleavage of chitosan, the deacylated form of chitin. Chitosanase may be crucial in the degradation of the deacetylated portion of chitin in the fungal cell wall.</text>
</comment>
<organism evidence="11 12">
    <name type="scientific">Penicillium expansum</name>
    <name type="common">Blue mold rot fungus</name>
    <dbReference type="NCBI Taxonomy" id="27334"/>
    <lineage>
        <taxon>Eukaryota</taxon>
        <taxon>Fungi</taxon>
        <taxon>Dikarya</taxon>
        <taxon>Ascomycota</taxon>
        <taxon>Pezizomycotina</taxon>
        <taxon>Eurotiomycetes</taxon>
        <taxon>Eurotiomycetidae</taxon>
        <taxon>Eurotiales</taxon>
        <taxon>Aspergillaceae</taxon>
        <taxon>Penicillium</taxon>
    </lineage>
</organism>
<keyword evidence="6 10" id="KW-0378">Hydrolase</keyword>
<comment type="caution">
    <text evidence="11">The sequence shown here is derived from an EMBL/GenBank/DDBJ whole genome shotgun (WGS) entry which is preliminary data.</text>
</comment>
<reference evidence="11 12" key="1">
    <citation type="journal article" date="2015" name="Mol. Plant Microbe Interact.">
        <title>Genome, transcriptome, and functional analyses of Penicillium expansum provide new insights into secondary metabolism and pathogenicity.</title>
        <authorList>
            <person name="Ballester A.R."/>
            <person name="Marcet-Houben M."/>
            <person name="Levin E."/>
            <person name="Sela N."/>
            <person name="Selma-Lazaro C."/>
            <person name="Carmona L."/>
            <person name="Wisniewski M."/>
            <person name="Droby S."/>
            <person name="Gonzalez-Candelas L."/>
            <person name="Gabaldon T."/>
        </authorList>
    </citation>
    <scope>NUCLEOTIDE SEQUENCE [LARGE SCALE GENOMIC DNA]</scope>
    <source>
        <strain evidence="11 12">MD-8</strain>
    </source>
</reference>
<comment type="subcellular location">
    <subcellularLocation>
        <location evidence="2 10">Secreted</location>
    </subcellularLocation>
</comment>
<feature type="signal peptide" evidence="10">
    <location>
        <begin position="1"/>
        <end position="17"/>
    </location>
</feature>
<dbReference type="HOGENOM" id="CLU_046555_0_0_1"/>
<evidence type="ECO:0000256" key="6">
    <source>
        <dbReference type="ARBA" id="ARBA00022801"/>
    </source>
</evidence>
<dbReference type="GO" id="GO:0000272">
    <property type="term" value="P:polysaccharide catabolic process"/>
    <property type="evidence" value="ECO:0007669"/>
    <property type="project" value="UniProtKB-KW"/>
</dbReference>
<evidence type="ECO:0000256" key="2">
    <source>
        <dbReference type="ARBA" id="ARBA00004613"/>
    </source>
</evidence>
<evidence type="ECO:0000313" key="12">
    <source>
        <dbReference type="Proteomes" id="UP000030143"/>
    </source>
</evidence>
<feature type="chain" id="PRO_5008442193" description="Endo-chitosanase" evidence="10">
    <location>
        <begin position="18"/>
        <end position="279"/>
    </location>
</feature>
<dbReference type="PANTHER" id="PTHR42061">
    <property type="entry name" value="ENDO-CHITOSANASE"/>
    <property type="match status" value="1"/>
</dbReference>
<evidence type="ECO:0000256" key="9">
    <source>
        <dbReference type="ARBA" id="ARBA00023326"/>
    </source>
</evidence>
<evidence type="ECO:0000256" key="10">
    <source>
        <dbReference type="RuleBase" id="RU361208"/>
    </source>
</evidence>
<sequence>MQVLSTLILCSAGLALAYEVPANLQEIYKSHKAAKCENLLAKGFKAEQGAPSDTDYCGDIDGAIFLHSTSKGGAYADMDVDCDGAHNSEGSCSDDRSGQGVTAFQDEVKQFGIKDLDASIHPYVVFGNEGQKPSFMPDKHGMEPLSVMAIVCGGKLHYGIWGDTNGGVTTGEASISLAKLCYPNDKITGNNGHSAKDVLYIGFTGKGAVPGSKADWKAKNSKAFENSIKSLGDKLVAGLGSGGSKRLIKASTSSFTTSVRATTTTSSVPAGTSKACRTD</sequence>
<evidence type="ECO:0000256" key="4">
    <source>
        <dbReference type="ARBA" id="ARBA00022525"/>
    </source>
</evidence>
<keyword evidence="7" id="KW-0119">Carbohydrate metabolism</keyword>
<keyword evidence="9 10" id="KW-0624">Polysaccharide degradation</keyword>
<keyword evidence="4" id="KW-0964">Secreted</keyword>
<dbReference type="AlphaFoldDB" id="A0A0A2J0J6"/>
<dbReference type="GO" id="GO:0016977">
    <property type="term" value="F:chitosanase activity"/>
    <property type="evidence" value="ECO:0007669"/>
    <property type="project" value="UniProtKB-EC"/>
</dbReference>
<dbReference type="GeneID" id="27680861"/>
<name>A0A0A2J0J6_PENEN</name>
<proteinExistence type="inferred from homology"/>
<evidence type="ECO:0000256" key="3">
    <source>
        <dbReference type="ARBA" id="ARBA00007799"/>
    </source>
</evidence>
<keyword evidence="8 10" id="KW-0326">Glycosidase</keyword>
<evidence type="ECO:0000256" key="5">
    <source>
        <dbReference type="ARBA" id="ARBA00022729"/>
    </source>
</evidence>
<dbReference type="OrthoDB" id="4756206at2759"/>
<dbReference type="PhylomeDB" id="A0A0A2J0J6"/>